<gene>
    <name evidence="9" type="ORF">Z043_104462</name>
</gene>
<proteinExistence type="inferred from homology"/>
<feature type="compositionally biased region" description="Basic and acidic residues" evidence="6">
    <location>
        <begin position="371"/>
        <end position="381"/>
    </location>
</feature>
<name>A0A0P7V4E2_SCLFO</name>
<dbReference type="AlphaFoldDB" id="A0A0P7V4E2"/>
<dbReference type="PANTHER" id="PTHR14758:SF2">
    <property type="entry name" value="PROTEIN FAM110B"/>
    <property type="match status" value="1"/>
</dbReference>
<comment type="caution">
    <text evidence="9">The sequence shown here is derived from an EMBL/GenBank/DDBJ whole genome shotgun (WGS) entry which is preliminary data.</text>
</comment>
<feature type="domain" description="Centrosome-associated FAM110 C-terminal" evidence="7">
    <location>
        <begin position="318"/>
        <end position="417"/>
    </location>
</feature>
<organism evidence="9 10">
    <name type="scientific">Scleropages formosus</name>
    <name type="common">Asian bonytongue</name>
    <name type="synonym">Osteoglossum formosum</name>
    <dbReference type="NCBI Taxonomy" id="113540"/>
    <lineage>
        <taxon>Eukaryota</taxon>
        <taxon>Metazoa</taxon>
        <taxon>Chordata</taxon>
        <taxon>Craniata</taxon>
        <taxon>Vertebrata</taxon>
        <taxon>Euteleostomi</taxon>
        <taxon>Actinopterygii</taxon>
        <taxon>Neopterygii</taxon>
        <taxon>Teleostei</taxon>
        <taxon>Osteoglossocephala</taxon>
        <taxon>Osteoglossomorpha</taxon>
        <taxon>Osteoglossiformes</taxon>
        <taxon>Osteoglossidae</taxon>
        <taxon>Scleropages</taxon>
    </lineage>
</organism>
<keyword evidence="4" id="KW-0206">Cytoskeleton</keyword>
<evidence type="ECO:0000256" key="4">
    <source>
        <dbReference type="ARBA" id="ARBA00023212"/>
    </source>
</evidence>
<dbReference type="Pfam" id="PF14161">
    <property type="entry name" value="FAM110_N"/>
    <property type="match status" value="1"/>
</dbReference>
<feature type="domain" description="Centrosome-associated FAM110 N-terminal" evidence="8">
    <location>
        <begin position="129"/>
        <end position="190"/>
    </location>
</feature>
<evidence type="ECO:0000256" key="5">
    <source>
        <dbReference type="ARBA" id="ARBA00039346"/>
    </source>
</evidence>
<feature type="region of interest" description="Disordered" evidence="6">
    <location>
        <begin position="368"/>
        <end position="398"/>
    </location>
</feature>
<dbReference type="PANTHER" id="PTHR14758">
    <property type="entry name" value="AGAP005440-PA"/>
    <property type="match status" value="1"/>
</dbReference>
<evidence type="ECO:0000313" key="9">
    <source>
        <dbReference type="EMBL" id="KPP76215.1"/>
    </source>
</evidence>
<dbReference type="InterPro" id="IPR025739">
    <property type="entry name" value="FAM110_N"/>
</dbReference>
<accession>A0A0P7V4E2</accession>
<evidence type="ECO:0000259" key="8">
    <source>
        <dbReference type="Pfam" id="PF14161"/>
    </source>
</evidence>
<sequence>MHMPRETAARLWPNAELRSAIQCSSASSLRRHPPSSWTRRGETLRAEAMDPAQFHRGYYQQPAYLNDGLFPEALLLRTPTGLPSFLTSCPGVPVAVRGVAITEGVAAGEQLPNMPTEMLRSASAVRASGQAAAASAVPLRILNKGPEYFRRSTEPNPRRLSAVERLEADKAKYVKSQEVINVRQEPIRPPTPKAFNNNAKSETCTPKGNLNLEVLRNILNGSEGMSAGTGKGAVSCLQAGNLNISRRLLEEQMCDLPQLHGSRSSSDVRRTHHPNWCRAPPSCGSAPPSAMSANMPLILGSPGPEVGVAAAHMASVQRSSLDLSKRSDTDRFFSHCGLDPAELENVSMESIPLASSDVISLNFRSASMVSSDRERSPHSDEEPTDEDEDTSDRVPYGISAVERNARVIKWLYSIQQARDSQKVSHV</sequence>
<evidence type="ECO:0000256" key="6">
    <source>
        <dbReference type="SAM" id="MobiDB-lite"/>
    </source>
</evidence>
<dbReference type="Proteomes" id="UP000034805">
    <property type="component" value="Unassembled WGS sequence"/>
</dbReference>
<dbReference type="InterPro" id="IPR025740">
    <property type="entry name" value="FAM110"/>
</dbReference>
<evidence type="ECO:0000256" key="1">
    <source>
        <dbReference type="ARBA" id="ARBA00004300"/>
    </source>
</evidence>
<evidence type="ECO:0000256" key="2">
    <source>
        <dbReference type="ARBA" id="ARBA00010576"/>
    </source>
</evidence>
<comment type="subcellular location">
    <subcellularLocation>
        <location evidence="1">Cytoplasm</location>
        <location evidence="1">Cytoskeleton</location>
        <location evidence="1">Microtubule organizing center</location>
        <location evidence="1">Centrosome</location>
    </subcellularLocation>
</comment>
<reference evidence="9 10" key="1">
    <citation type="submission" date="2015-08" db="EMBL/GenBank/DDBJ databases">
        <title>The genome of the Asian arowana (Scleropages formosus).</title>
        <authorList>
            <person name="Tan M.H."/>
            <person name="Gan H.M."/>
            <person name="Croft L.J."/>
            <person name="Austin C.M."/>
        </authorList>
    </citation>
    <scope>NUCLEOTIDE SEQUENCE [LARGE SCALE GENOMIC DNA]</scope>
    <source>
        <strain evidence="9">Aro1</strain>
    </source>
</reference>
<evidence type="ECO:0000256" key="3">
    <source>
        <dbReference type="ARBA" id="ARBA00022490"/>
    </source>
</evidence>
<evidence type="ECO:0000313" key="10">
    <source>
        <dbReference type="Proteomes" id="UP000034805"/>
    </source>
</evidence>
<dbReference type="Pfam" id="PF14160">
    <property type="entry name" value="FAM110_C"/>
    <property type="match status" value="1"/>
</dbReference>
<comment type="similarity">
    <text evidence="2">Belongs to the FAM110 family.</text>
</comment>
<dbReference type="InterPro" id="IPR025741">
    <property type="entry name" value="FAM110_C"/>
</dbReference>
<protein>
    <recommendedName>
        <fullName evidence="5">Protein FAM110B</fullName>
    </recommendedName>
</protein>
<evidence type="ECO:0000259" key="7">
    <source>
        <dbReference type="Pfam" id="PF14160"/>
    </source>
</evidence>
<dbReference type="STRING" id="113540.ENSSFOP00015001673"/>
<keyword evidence="3" id="KW-0963">Cytoplasm</keyword>
<dbReference type="EMBL" id="JARO02001187">
    <property type="protein sequence ID" value="KPP76215.1"/>
    <property type="molecule type" value="Genomic_DNA"/>
</dbReference>
<feature type="region of interest" description="Disordered" evidence="6">
    <location>
        <begin position="23"/>
        <end position="44"/>
    </location>
</feature>